<dbReference type="EMBL" id="WSEL01000003">
    <property type="protein sequence ID" value="MVQ28156.1"/>
    <property type="molecule type" value="Genomic_DNA"/>
</dbReference>
<dbReference type="RefSeq" id="WP_157396295.1">
    <property type="nucleotide sequence ID" value="NZ_WSEL01000003.1"/>
</dbReference>
<comment type="caution">
    <text evidence="2">The sequence shown here is derived from an EMBL/GenBank/DDBJ whole genome shotgun (WGS) entry which is preliminary data.</text>
</comment>
<gene>
    <name evidence="2" type="ORF">GON04_01745</name>
</gene>
<feature type="transmembrane region" description="Helical" evidence="1">
    <location>
        <begin position="6"/>
        <end position="24"/>
    </location>
</feature>
<evidence type="ECO:0000313" key="3">
    <source>
        <dbReference type="Proteomes" id="UP000469385"/>
    </source>
</evidence>
<dbReference type="Pfam" id="PF09838">
    <property type="entry name" value="DUF2065"/>
    <property type="match status" value="1"/>
</dbReference>
<keyword evidence="3" id="KW-1185">Reference proteome</keyword>
<proteinExistence type="predicted"/>
<keyword evidence="1" id="KW-1133">Transmembrane helix</keyword>
<name>A0A6N8IPS8_9BURK</name>
<feature type="transmembrane region" description="Helical" evidence="1">
    <location>
        <begin position="45"/>
        <end position="61"/>
    </location>
</feature>
<accession>A0A6N8IPS8</accession>
<dbReference type="PANTHER" id="PTHR38602:SF1">
    <property type="entry name" value="INNER MEMBRANE PROTEIN"/>
    <property type="match status" value="1"/>
</dbReference>
<keyword evidence="1" id="KW-0812">Transmembrane</keyword>
<evidence type="ECO:0000256" key="1">
    <source>
        <dbReference type="SAM" id="Phobius"/>
    </source>
</evidence>
<protein>
    <submittedName>
        <fullName evidence="2">DUF2065 family protein</fullName>
    </submittedName>
</protein>
<reference evidence="2 3" key="1">
    <citation type="submission" date="2019-12" db="EMBL/GenBank/DDBJ databases">
        <authorList>
            <person name="Huq M.A."/>
        </authorList>
    </citation>
    <scope>NUCLEOTIDE SEQUENCE [LARGE SCALE GENOMIC DNA]</scope>
    <source>
        <strain evidence="2 3">MAH-25</strain>
    </source>
</reference>
<sequence>MDSNTFWAALALVLVFEGLLPLLAPRGWRNTFQKLLVLRDGQLRFFGLCSVLLGLVLLWLVG</sequence>
<dbReference type="Proteomes" id="UP000469385">
    <property type="component" value="Unassembled WGS sequence"/>
</dbReference>
<dbReference type="InterPro" id="IPR019201">
    <property type="entry name" value="DUF2065"/>
</dbReference>
<dbReference type="PANTHER" id="PTHR38602">
    <property type="entry name" value="INNER MEMBRANE PROTEIN-RELATED"/>
    <property type="match status" value="1"/>
</dbReference>
<dbReference type="AlphaFoldDB" id="A0A6N8IPS8"/>
<evidence type="ECO:0000313" key="2">
    <source>
        <dbReference type="EMBL" id="MVQ28156.1"/>
    </source>
</evidence>
<organism evidence="2 3">
    <name type="scientific">Ramlibacter pinisoli</name>
    <dbReference type="NCBI Taxonomy" id="2682844"/>
    <lineage>
        <taxon>Bacteria</taxon>
        <taxon>Pseudomonadati</taxon>
        <taxon>Pseudomonadota</taxon>
        <taxon>Betaproteobacteria</taxon>
        <taxon>Burkholderiales</taxon>
        <taxon>Comamonadaceae</taxon>
        <taxon>Ramlibacter</taxon>
    </lineage>
</organism>
<keyword evidence="1" id="KW-0472">Membrane</keyword>